<keyword evidence="3" id="KW-1185">Reference proteome</keyword>
<dbReference type="PANTHER" id="PTHR42791:SF2">
    <property type="entry name" value="N-ACETYLTRANSFERASE DOMAIN-CONTAINING PROTEIN"/>
    <property type="match status" value="1"/>
</dbReference>
<name>A0A2V1DNZ5_9PLEO</name>
<evidence type="ECO:0000259" key="1">
    <source>
        <dbReference type="PROSITE" id="PS51186"/>
    </source>
</evidence>
<reference evidence="2 3" key="1">
    <citation type="journal article" date="2018" name="Sci. Rep.">
        <title>Comparative genomics provides insights into the lifestyle and reveals functional heterogeneity of dark septate endophytic fungi.</title>
        <authorList>
            <person name="Knapp D.G."/>
            <person name="Nemeth J.B."/>
            <person name="Barry K."/>
            <person name="Hainaut M."/>
            <person name="Henrissat B."/>
            <person name="Johnson J."/>
            <person name="Kuo A."/>
            <person name="Lim J.H.P."/>
            <person name="Lipzen A."/>
            <person name="Nolan M."/>
            <person name="Ohm R.A."/>
            <person name="Tamas L."/>
            <person name="Grigoriev I.V."/>
            <person name="Spatafora J.W."/>
            <person name="Nagy L.G."/>
            <person name="Kovacs G.M."/>
        </authorList>
    </citation>
    <scope>NUCLEOTIDE SEQUENCE [LARGE SCALE GENOMIC DNA]</scope>
    <source>
        <strain evidence="2 3">DSE2036</strain>
    </source>
</reference>
<dbReference type="EMBL" id="KZ805382">
    <property type="protein sequence ID" value="PVH99942.1"/>
    <property type="molecule type" value="Genomic_DNA"/>
</dbReference>
<evidence type="ECO:0000313" key="2">
    <source>
        <dbReference type="EMBL" id="PVH99942.1"/>
    </source>
</evidence>
<dbReference type="InterPro" id="IPR052523">
    <property type="entry name" value="Trichothecene_AcTrans"/>
</dbReference>
<proteinExistence type="predicted"/>
<evidence type="ECO:0000313" key="3">
    <source>
        <dbReference type="Proteomes" id="UP000244855"/>
    </source>
</evidence>
<protein>
    <recommendedName>
        <fullName evidence="1">N-acetyltransferase domain-containing protein</fullName>
    </recommendedName>
</protein>
<dbReference type="PANTHER" id="PTHR42791">
    <property type="entry name" value="GNAT FAMILY ACETYLTRANSFERASE"/>
    <property type="match status" value="1"/>
</dbReference>
<accession>A0A2V1DNZ5</accession>
<dbReference type="InterPro" id="IPR016181">
    <property type="entry name" value="Acyl_CoA_acyltransferase"/>
</dbReference>
<dbReference type="AlphaFoldDB" id="A0A2V1DNZ5"/>
<dbReference type="InterPro" id="IPR000182">
    <property type="entry name" value="GNAT_dom"/>
</dbReference>
<dbReference type="CDD" id="cd04301">
    <property type="entry name" value="NAT_SF"/>
    <property type="match status" value="1"/>
</dbReference>
<dbReference type="SUPFAM" id="SSF55729">
    <property type="entry name" value="Acyl-CoA N-acyltransferases (Nat)"/>
    <property type="match status" value="1"/>
</dbReference>
<feature type="domain" description="N-acetyltransferase" evidence="1">
    <location>
        <begin position="111"/>
        <end position="243"/>
    </location>
</feature>
<organism evidence="2 3">
    <name type="scientific">Periconia macrospinosa</name>
    <dbReference type="NCBI Taxonomy" id="97972"/>
    <lineage>
        <taxon>Eukaryota</taxon>
        <taxon>Fungi</taxon>
        <taxon>Dikarya</taxon>
        <taxon>Ascomycota</taxon>
        <taxon>Pezizomycotina</taxon>
        <taxon>Dothideomycetes</taxon>
        <taxon>Pleosporomycetidae</taxon>
        <taxon>Pleosporales</taxon>
        <taxon>Massarineae</taxon>
        <taxon>Periconiaceae</taxon>
        <taxon>Periconia</taxon>
    </lineage>
</organism>
<gene>
    <name evidence="2" type="ORF">DM02DRAFT_593533</name>
</gene>
<dbReference type="OrthoDB" id="196847at2759"/>
<sequence>MATPIGDKKRRFAPGEVIISEVTKEDLQSLSEGYYASFPVPWFDKIEPTHLRAEQNVRIARFAERMIPWISEPHTRWTKATLSPSSPEYDPSAPNRVIGHAGWLLPERTKSEIMNFWRKDASDSLGWREKMGWTNEYEEGLWSGTDLKAYQEGSFLLWDKVRGDYLEGIGHWHLAPLWVVPEHQQRGVASLLLRDGIELADKETPPSPMYLEAMPDARVIYQHLGYQGVEGAGEGFVMIRNPPEGVKVLEKKE</sequence>
<dbReference type="Proteomes" id="UP000244855">
    <property type="component" value="Unassembled WGS sequence"/>
</dbReference>
<dbReference type="PROSITE" id="PS51186">
    <property type="entry name" value="GNAT"/>
    <property type="match status" value="1"/>
</dbReference>
<dbReference type="GO" id="GO:0016747">
    <property type="term" value="F:acyltransferase activity, transferring groups other than amino-acyl groups"/>
    <property type="evidence" value="ECO:0007669"/>
    <property type="project" value="InterPro"/>
</dbReference>
<dbReference type="Gene3D" id="3.40.630.30">
    <property type="match status" value="1"/>
</dbReference>